<feature type="region of interest" description="Disordered" evidence="1">
    <location>
        <begin position="19"/>
        <end position="43"/>
    </location>
</feature>
<sequence>MDHFHCFVAASAAAAAVPQAAHTRTHALTEEETSSGGETPHHPATTIRAVRGATLPFPVSSSYSFCCYNDNDDDDGGEQTIFRLSAGQPFSVFLTWDPPVPLEQAARPFRESGGKMPHRFLLVVAVDAPTLYGNSGSCTILPSHS</sequence>
<dbReference type="AlphaFoldDB" id="A0A2M4C7G7"/>
<evidence type="ECO:0000256" key="1">
    <source>
        <dbReference type="SAM" id="MobiDB-lite"/>
    </source>
</evidence>
<reference evidence="2" key="1">
    <citation type="submission" date="2018-01" db="EMBL/GenBank/DDBJ databases">
        <title>An insight into the sialome of Amazonian anophelines.</title>
        <authorList>
            <person name="Ribeiro J.M."/>
            <person name="Scarpassa V."/>
            <person name="Calvo E."/>
        </authorList>
    </citation>
    <scope>NUCLEOTIDE SEQUENCE</scope>
    <source>
        <tissue evidence="2">Salivary glands</tissue>
    </source>
</reference>
<organism evidence="2">
    <name type="scientific">Anopheles marajoara</name>
    <dbReference type="NCBI Taxonomy" id="58244"/>
    <lineage>
        <taxon>Eukaryota</taxon>
        <taxon>Metazoa</taxon>
        <taxon>Ecdysozoa</taxon>
        <taxon>Arthropoda</taxon>
        <taxon>Hexapoda</taxon>
        <taxon>Insecta</taxon>
        <taxon>Pterygota</taxon>
        <taxon>Neoptera</taxon>
        <taxon>Endopterygota</taxon>
        <taxon>Diptera</taxon>
        <taxon>Nematocera</taxon>
        <taxon>Culicoidea</taxon>
        <taxon>Culicidae</taxon>
        <taxon>Anophelinae</taxon>
        <taxon>Anopheles</taxon>
    </lineage>
</organism>
<name>A0A2M4C7G7_9DIPT</name>
<accession>A0A2M4C7G7</accession>
<dbReference type="EMBL" id="GGFJ01011767">
    <property type="protein sequence ID" value="MBW60908.1"/>
    <property type="molecule type" value="Transcribed_RNA"/>
</dbReference>
<protein>
    <submittedName>
        <fullName evidence="2">Putative secreted protein</fullName>
    </submittedName>
</protein>
<proteinExistence type="predicted"/>
<evidence type="ECO:0000313" key="2">
    <source>
        <dbReference type="EMBL" id="MBW60908.1"/>
    </source>
</evidence>